<dbReference type="InterPro" id="IPR018247">
    <property type="entry name" value="EF_Hand_1_Ca_BS"/>
</dbReference>
<evidence type="ECO:0000256" key="3">
    <source>
        <dbReference type="ARBA" id="ARBA00022837"/>
    </source>
</evidence>
<protein>
    <recommendedName>
        <fullName evidence="5">EF-hand domain-containing protein</fullName>
    </recommendedName>
</protein>
<feature type="region of interest" description="Disordered" evidence="4">
    <location>
        <begin position="150"/>
        <end position="194"/>
    </location>
</feature>
<name>A0ABN9XC67_9DINO</name>
<evidence type="ECO:0000256" key="4">
    <source>
        <dbReference type="SAM" id="MobiDB-lite"/>
    </source>
</evidence>
<dbReference type="InterPro" id="IPR011992">
    <property type="entry name" value="EF-hand-dom_pair"/>
</dbReference>
<proteinExistence type="predicted"/>
<comment type="caution">
    <text evidence="6">The sequence shown here is derived from an EMBL/GenBank/DDBJ whole genome shotgun (WGS) entry which is preliminary data.</text>
</comment>
<dbReference type="Pfam" id="PF13499">
    <property type="entry name" value="EF-hand_7"/>
    <property type="match status" value="2"/>
</dbReference>
<accession>A0ABN9XC67</accession>
<dbReference type="PROSITE" id="PS00018">
    <property type="entry name" value="EF_HAND_1"/>
    <property type="match status" value="2"/>
</dbReference>
<feature type="compositionally biased region" description="Gly residues" evidence="4">
    <location>
        <begin position="1"/>
        <end position="13"/>
    </location>
</feature>
<evidence type="ECO:0000313" key="6">
    <source>
        <dbReference type="EMBL" id="CAK0897159.1"/>
    </source>
</evidence>
<feature type="domain" description="EF-hand" evidence="5">
    <location>
        <begin position="496"/>
        <end position="531"/>
    </location>
</feature>
<dbReference type="EMBL" id="CAUYUJ010020286">
    <property type="protein sequence ID" value="CAK0897159.1"/>
    <property type="molecule type" value="Genomic_DNA"/>
</dbReference>
<dbReference type="SUPFAM" id="SSF47473">
    <property type="entry name" value="EF-hand"/>
    <property type="match status" value="2"/>
</dbReference>
<feature type="domain" description="EF-hand" evidence="5">
    <location>
        <begin position="208"/>
        <end position="243"/>
    </location>
</feature>
<dbReference type="InterPro" id="IPR002048">
    <property type="entry name" value="EF_hand_dom"/>
</dbReference>
<dbReference type="PANTHER" id="PTHR34524">
    <property type="entry name" value="CALCYPHOSIN"/>
    <property type="match status" value="1"/>
</dbReference>
<keyword evidence="7" id="KW-1185">Reference proteome</keyword>
<dbReference type="SMART" id="SM00054">
    <property type="entry name" value="EFh"/>
    <property type="match status" value="5"/>
</dbReference>
<dbReference type="Gene3D" id="1.10.238.10">
    <property type="entry name" value="EF-hand"/>
    <property type="match status" value="3"/>
</dbReference>
<feature type="non-terminal residue" evidence="6">
    <location>
        <position position="1"/>
    </location>
</feature>
<organism evidence="6 7">
    <name type="scientific">Prorocentrum cordatum</name>
    <dbReference type="NCBI Taxonomy" id="2364126"/>
    <lineage>
        <taxon>Eukaryota</taxon>
        <taxon>Sar</taxon>
        <taxon>Alveolata</taxon>
        <taxon>Dinophyceae</taxon>
        <taxon>Prorocentrales</taxon>
        <taxon>Prorocentraceae</taxon>
        <taxon>Prorocentrum</taxon>
    </lineage>
</organism>
<evidence type="ECO:0000256" key="2">
    <source>
        <dbReference type="ARBA" id="ARBA00022737"/>
    </source>
</evidence>
<dbReference type="Proteomes" id="UP001189429">
    <property type="component" value="Unassembled WGS sequence"/>
</dbReference>
<keyword evidence="2" id="KW-0677">Repeat</keyword>
<dbReference type="InterPro" id="IPR051581">
    <property type="entry name" value="Ca-bind"/>
</dbReference>
<feature type="region of interest" description="Disordered" evidence="4">
    <location>
        <begin position="411"/>
        <end position="476"/>
    </location>
</feature>
<dbReference type="PANTHER" id="PTHR34524:SF6">
    <property type="entry name" value="CALCYPHOSINE LIKE"/>
    <property type="match status" value="1"/>
</dbReference>
<dbReference type="CDD" id="cd00051">
    <property type="entry name" value="EFh"/>
    <property type="match status" value="2"/>
</dbReference>
<reference evidence="6" key="1">
    <citation type="submission" date="2023-10" db="EMBL/GenBank/DDBJ databases">
        <authorList>
            <person name="Chen Y."/>
            <person name="Shah S."/>
            <person name="Dougan E. K."/>
            <person name="Thang M."/>
            <person name="Chan C."/>
        </authorList>
    </citation>
    <scope>NUCLEOTIDE SEQUENCE [LARGE SCALE GENOMIC DNA]</scope>
</reference>
<dbReference type="Pfam" id="PF13202">
    <property type="entry name" value="EF-hand_5"/>
    <property type="match status" value="1"/>
</dbReference>
<sequence>RRRAAGGGGGGARGTSRGASGPPRGPLPRGACAPARGVSPVARRPPIPTLPRRWRGPPGERERGRGRAMAMNASRTSVPLSSPTPPPGAPPGSLSTRSLSSGKLPPIHAGGPMMSSAEGKFHWAAAKPRKACQGHNALAKASLWLEADRGERKPASEMAVPGSTRSPTSNAGPAGPSPTEKKPRAVQPRHRQGSFDSICHAIAEKATQKFRNTREAFRFIDEDHDGTISKTEMRYFFRAYDFGPEIADSFFEFLDQYDQGEIPYNDFVAFMSPHFNDVRPGSPTLNVEAVQSRATSTTPCPLLAEKRGEGAQGVRGSAQSPWVIGQKVPSKFPSLRHVWRYVDNDHDGKVSKSEMRAFFRAFNLSQEESDRLYDRMDQEGDGEIYYEHFVKYLGPFIAPDATDVSSILKAPKKTKQVVTSPADPSLMRQSGCRSPEPPSPRRSGGHEAHQHRKHPHLIPGGLRRSGPRPEVELDQDPELRHELKALMIDIGRKLPLKFKHQRDAFRMLDLKRDGRITRSEMQSFFRGFGRDEQVADRIFDMLKEEPHFQVDFKSFMSHF</sequence>
<keyword evidence="3" id="KW-0106">Calcium</keyword>
<dbReference type="PROSITE" id="PS50222">
    <property type="entry name" value="EF_HAND_2"/>
    <property type="match status" value="3"/>
</dbReference>
<keyword evidence="1" id="KW-0479">Metal-binding</keyword>
<feature type="non-terminal residue" evidence="6">
    <location>
        <position position="559"/>
    </location>
</feature>
<feature type="region of interest" description="Disordered" evidence="4">
    <location>
        <begin position="1"/>
        <end position="115"/>
    </location>
</feature>
<evidence type="ECO:0000256" key="1">
    <source>
        <dbReference type="ARBA" id="ARBA00022723"/>
    </source>
</evidence>
<gene>
    <name evidence="6" type="ORF">PCOR1329_LOCUS75421</name>
</gene>
<evidence type="ECO:0000313" key="7">
    <source>
        <dbReference type="Proteomes" id="UP001189429"/>
    </source>
</evidence>
<evidence type="ECO:0000259" key="5">
    <source>
        <dbReference type="PROSITE" id="PS50222"/>
    </source>
</evidence>
<feature type="domain" description="EF-hand" evidence="5">
    <location>
        <begin position="330"/>
        <end position="365"/>
    </location>
</feature>
<feature type="compositionally biased region" description="Basic and acidic residues" evidence="4">
    <location>
        <begin position="467"/>
        <end position="476"/>
    </location>
</feature>